<keyword evidence="3 7" id="KW-0812">Transmembrane</keyword>
<keyword evidence="4 7" id="KW-1133">Transmembrane helix</keyword>
<protein>
    <submittedName>
        <fullName evidence="9">ABC transporter permease</fullName>
    </submittedName>
</protein>
<sequence length="1074" mass="112220">MRGRIPLVLRRALSQPLLLVAAFGSILLATTALVALIMYAVTVAEVGVRRTMETAPIRTTSAKITAPVDATTFPQRDALIRGQLDKTFGDVPADVTVGIRSDSYAMPGQEKLEQPELTRFATYEHLDRHAQLVQGSWPAASPSGVVEVALSQPAAQEMDLTSGATFTIVGRLDKKPVNVRVSGVFRLTDPAGDRWNGDELLRRGAEIRNYTTNGPLMVTPETFVQRFATNVTATWFAVPDLRSLPREELRPFAAAVAALNDDVKRECSGCAAVSNLPEMLGQLDQAALVARSTMLVPVLQLLVLAAYALMLTARLLADHRRMEVALLRSRGAGSLRLGLLAGAESLLVALPCAIVAPFLAPPVLTLIGSLPWLRATGVRLTPTPNLSTFLISAGVAIACAVLLALPAWRGARRTYIEEQSARGRGEKQGIIQRAGGDLVLLVVAALAVWQLQRYGSPVTSTTSGGLGIDPLIVTGPALALLCGGMLGLRLVPIVSGIAERWTSRRSSLAPALGAWQVSRRPLRYSGPVLLLTMAIAIGVVSIATAATWRGSQEDQARHIAAADLRVAAPVAAAELGVLGRAGAYAALPGVTEMSPVYRGAVELGGDDAVFLAADAERLDGLLHLRPDLTPMTVPELAGELSSARPDPASIAVPGEPGALTLGTRLTLGDPARADAYGGVFLRLVVRDRLGTRTEVRTGLLTPDGRAHRITADLKSLGGRSGTIAYPLAVEGVLLDVPIPPEGSPITVAVDAVTTDAGAALAAPSWTVVQRGRQNLEKPSVTPGGFLTLTTGRPVSHPADVPVESEHIAVLPGPASATALPVAVTADLAASSKLVIGKTTTMAIDGTPTPVTPIAVLDAMPGTEGEQPAVLADLETVQARDLAGAYAPHPATEWWLAADGPRAEAEMTRHLDWDQTIVSRATLTRQLQDDPLASGLQGALILGFAAALVFAVLGFLVNAAVAARERATEFALLRALGVSFNQVFGLLAVEQTFIIGLSLLGGTALAVAVATLVVPHIVLTGQATAVTPGVLLDIPWGATAALLAAVALLLFAVVGGLARTLRRQGLGRALRIGED</sequence>
<comment type="similarity">
    <text evidence="6">Belongs to the ABC-4 integral membrane protein family.</text>
</comment>
<evidence type="ECO:0000256" key="6">
    <source>
        <dbReference type="ARBA" id="ARBA00038076"/>
    </source>
</evidence>
<dbReference type="RefSeq" id="WP_137246980.1">
    <property type="nucleotide sequence ID" value="NZ_SZQA01000008.1"/>
</dbReference>
<keyword evidence="10" id="KW-1185">Reference proteome</keyword>
<feature type="transmembrane region" description="Helical" evidence="7">
    <location>
        <begin position="430"/>
        <end position="451"/>
    </location>
</feature>
<feature type="transmembrane region" description="Helical" evidence="7">
    <location>
        <begin position="337"/>
        <end position="360"/>
    </location>
</feature>
<keyword evidence="2" id="KW-1003">Cell membrane</keyword>
<dbReference type="GO" id="GO:0005886">
    <property type="term" value="C:plasma membrane"/>
    <property type="evidence" value="ECO:0007669"/>
    <property type="project" value="UniProtKB-SubCell"/>
</dbReference>
<feature type="transmembrane region" description="Helical" evidence="7">
    <location>
        <begin position="471"/>
        <end position="498"/>
    </location>
</feature>
<dbReference type="PANTHER" id="PTHR30572:SF4">
    <property type="entry name" value="ABC TRANSPORTER PERMEASE YTRF"/>
    <property type="match status" value="1"/>
</dbReference>
<dbReference type="EMBL" id="SZQA01000008">
    <property type="protein sequence ID" value="TKK89064.1"/>
    <property type="molecule type" value="Genomic_DNA"/>
</dbReference>
<evidence type="ECO:0000256" key="1">
    <source>
        <dbReference type="ARBA" id="ARBA00004651"/>
    </source>
</evidence>
<evidence type="ECO:0000256" key="5">
    <source>
        <dbReference type="ARBA" id="ARBA00023136"/>
    </source>
</evidence>
<organism evidence="9 10">
    <name type="scientific">Herbidospora galbida</name>
    <dbReference type="NCBI Taxonomy" id="2575442"/>
    <lineage>
        <taxon>Bacteria</taxon>
        <taxon>Bacillati</taxon>
        <taxon>Actinomycetota</taxon>
        <taxon>Actinomycetes</taxon>
        <taxon>Streptosporangiales</taxon>
        <taxon>Streptosporangiaceae</taxon>
        <taxon>Herbidospora</taxon>
    </lineage>
</organism>
<reference evidence="9 10" key="1">
    <citation type="submission" date="2019-04" db="EMBL/GenBank/DDBJ databases">
        <title>Herbidospora sp. NEAU-GS14.nov., a novel actinomycete isolated from soil.</title>
        <authorList>
            <person name="Han L."/>
        </authorList>
    </citation>
    <scope>NUCLEOTIDE SEQUENCE [LARGE SCALE GENOMIC DNA]</scope>
    <source>
        <strain evidence="9 10">NEAU-GS14</strain>
    </source>
</reference>
<evidence type="ECO:0000256" key="7">
    <source>
        <dbReference type="SAM" id="Phobius"/>
    </source>
</evidence>
<evidence type="ECO:0000259" key="8">
    <source>
        <dbReference type="Pfam" id="PF02687"/>
    </source>
</evidence>
<evidence type="ECO:0000256" key="4">
    <source>
        <dbReference type="ARBA" id="ARBA00022989"/>
    </source>
</evidence>
<evidence type="ECO:0000256" key="3">
    <source>
        <dbReference type="ARBA" id="ARBA00022692"/>
    </source>
</evidence>
<feature type="transmembrane region" description="Helical" evidence="7">
    <location>
        <begin position="982"/>
        <end position="1013"/>
    </location>
</feature>
<dbReference type="GO" id="GO:0022857">
    <property type="term" value="F:transmembrane transporter activity"/>
    <property type="evidence" value="ECO:0007669"/>
    <property type="project" value="TreeGrafter"/>
</dbReference>
<name>A0A4U3MKM0_9ACTN</name>
<evidence type="ECO:0000313" key="10">
    <source>
        <dbReference type="Proteomes" id="UP000308705"/>
    </source>
</evidence>
<feature type="domain" description="ABC3 transporter permease C-terminal" evidence="8">
    <location>
        <begin position="300"/>
        <end position="415"/>
    </location>
</feature>
<feature type="transmembrane region" description="Helical" evidence="7">
    <location>
        <begin position="294"/>
        <end position="316"/>
    </location>
</feature>
<dbReference type="AlphaFoldDB" id="A0A4U3MKM0"/>
<feature type="domain" description="ABC3 transporter permease C-terminal" evidence="8">
    <location>
        <begin position="943"/>
        <end position="1059"/>
    </location>
</feature>
<dbReference type="PANTHER" id="PTHR30572">
    <property type="entry name" value="MEMBRANE COMPONENT OF TRANSPORTER-RELATED"/>
    <property type="match status" value="1"/>
</dbReference>
<keyword evidence="5 7" id="KW-0472">Membrane</keyword>
<dbReference type="InterPro" id="IPR003838">
    <property type="entry name" value="ABC3_permease_C"/>
</dbReference>
<accession>A0A4U3MKM0</accession>
<feature type="transmembrane region" description="Helical" evidence="7">
    <location>
        <begin position="938"/>
        <end position="961"/>
    </location>
</feature>
<feature type="transmembrane region" description="Helical" evidence="7">
    <location>
        <begin position="528"/>
        <end position="548"/>
    </location>
</feature>
<feature type="transmembrane region" description="Helical" evidence="7">
    <location>
        <begin position="389"/>
        <end position="409"/>
    </location>
</feature>
<feature type="transmembrane region" description="Helical" evidence="7">
    <location>
        <begin position="1033"/>
        <end position="1057"/>
    </location>
</feature>
<comment type="caution">
    <text evidence="9">The sequence shown here is derived from an EMBL/GenBank/DDBJ whole genome shotgun (WGS) entry which is preliminary data.</text>
</comment>
<evidence type="ECO:0000256" key="2">
    <source>
        <dbReference type="ARBA" id="ARBA00022475"/>
    </source>
</evidence>
<dbReference type="Pfam" id="PF02687">
    <property type="entry name" value="FtsX"/>
    <property type="match status" value="2"/>
</dbReference>
<dbReference type="InterPro" id="IPR050250">
    <property type="entry name" value="Macrolide_Exporter_MacB"/>
</dbReference>
<gene>
    <name evidence="9" type="ORF">FDA94_11160</name>
</gene>
<comment type="subcellular location">
    <subcellularLocation>
        <location evidence="1">Cell membrane</location>
        <topology evidence="1">Multi-pass membrane protein</topology>
    </subcellularLocation>
</comment>
<evidence type="ECO:0000313" key="9">
    <source>
        <dbReference type="EMBL" id="TKK89064.1"/>
    </source>
</evidence>
<dbReference type="OrthoDB" id="5101691at2"/>
<dbReference type="Proteomes" id="UP000308705">
    <property type="component" value="Unassembled WGS sequence"/>
</dbReference>
<proteinExistence type="inferred from homology"/>